<dbReference type="Proteomes" id="UP000077071">
    <property type="component" value="Chromosome"/>
</dbReference>
<sequence>MSSSHDHPDSAHLRPEGLDDATVAALGKLSEALETVEPSRGLLYGFHRLTGSADLALGEAVDAGGRRHHEARPELAS</sequence>
<dbReference type="RefSeq" id="WP_237358186.1">
    <property type="nucleotide sequence ID" value="NZ_CP015515.1"/>
</dbReference>
<reference evidence="1 2" key="1">
    <citation type="submission" date="2016-05" db="EMBL/GenBank/DDBJ databases">
        <title>Complete genome sequence of Rathayibacter tritici NCPPB 1953.</title>
        <authorList>
            <person name="Park J."/>
            <person name="Lee H.-H."/>
            <person name="Lee S.-W."/>
            <person name="Seo Y.-S."/>
        </authorList>
    </citation>
    <scope>NUCLEOTIDE SEQUENCE [LARGE SCALE GENOMIC DNA]</scope>
    <source>
        <strain evidence="1 2">NCPPB 1953</strain>
    </source>
</reference>
<gene>
    <name evidence="1" type="ORF">A6122_2407</name>
</gene>
<dbReference type="PATRIC" id="fig|33888.3.peg.2682"/>
<protein>
    <submittedName>
        <fullName evidence="1">Uncharacterized protein</fullName>
    </submittedName>
</protein>
<evidence type="ECO:0000313" key="2">
    <source>
        <dbReference type="Proteomes" id="UP000077071"/>
    </source>
</evidence>
<organism evidence="1 2">
    <name type="scientific">Rathayibacter tritici</name>
    <dbReference type="NCBI Taxonomy" id="33888"/>
    <lineage>
        <taxon>Bacteria</taxon>
        <taxon>Bacillati</taxon>
        <taxon>Actinomycetota</taxon>
        <taxon>Actinomycetes</taxon>
        <taxon>Micrococcales</taxon>
        <taxon>Microbacteriaceae</taxon>
        <taxon>Rathayibacter</taxon>
    </lineage>
</organism>
<dbReference type="KEGG" id="rtn:A6122_2407"/>
<name>A0A160KUZ4_9MICO</name>
<keyword evidence="2" id="KW-1185">Reference proteome</keyword>
<dbReference type="STRING" id="33888.A6122_2407"/>
<accession>A0A160KUZ4</accession>
<proteinExistence type="predicted"/>
<dbReference type="AlphaFoldDB" id="A0A160KUZ4"/>
<dbReference type="EMBL" id="CP015515">
    <property type="protein sequence ID" value="AND17523.1"/>
    <property type="molecule type" value="Genomic_DNA"/>
</dbReference>
<evidence type="ECO:0000313" key="1">
    <source>
        <dbReference type="EMBL" id="AND17523.1"/>
    </source>
</evidence>